<proteinExistence type="inferred from homology"/>
<dbReference type="InterPro" id="IPR005202">
    <property type="entry name" value="TF_GRAS"/>
</dbReference>
<feature type="compositionally biased region" description="Polar residues" evidence="6">
    <location>
        <begin position="254"/>
        <end position="267"/>
    </location>
</feature>
<evidence type="ECO:0000256" key="6">
    <source>
        <dbReference type="SAM" id="MobiDB-lite"/>
    </source>
</evidence>
<name>A0AAW1WKY4_RUBAR</name>
<keyword evidence="2" id="KW-0805">Transcription regulation</keyword>
<feature type="compositionally biased region" description="Low complexity" evidence="6">
    <location>
        <begin position="1"/>
        <end position="13"/>
    </location>
</feature>
<dbReference type="PANTHER" id="PTHR31636">
    <property type="entry name" value="OSJNBA0084A10.13 PROTEIN-RELATED"/>
    <property type="match status" value="1"/>
</dbReference>
<comment type="caution">
    <text evidence="5">Lacks conserved residue(s) required for the propagation of feature annotation.</text>
</comment>
<dbReference type="GO" id="GO:0005634">
    <property type="term" value="C:nucleus"/>
    <property type="evidence" value="ECO:0007669"/>
    <property type="project" value="UniProtKB-SubCell"/>
</dbReference>
<organism evidence="7 8">
    <name type="scientific">Rubus argutus</name>
    <name type="common">Southern blackberry</name>
    <dbReference type="NCBI Taxonomy" id="59490"/>
    <lineage>
        <taxon>Eukaryota</taxon>
        <taxon>Viridiplantae</taxon>
        <taxon>Streptophyta</taxon>
        <taxon>Embryophyta</taxon>
        <taxon>Tracheophyta</taxon>
        <taxon>Spermatophyta</taxon>
        <taxon>Magnoliopsida</taxon>
        <taxon>eudicotyledons</taxon>
        <taxon>Gunneridae</taxon>
        <taxon>Pentapetalae</taxon>
        <taxon>rosids</taxon>
        <taxon>fabids</taxon>
        <taxon>Rosales</taxon>
        <taxon>Rosaceae</taxon>
        <taxon>Rosoideae</taxon>
        <taxon>Rosoideae incertae sedis</taxon>
        <taxon>Rubus</taxon>
    </lineage>
</organism>
<protein>
    <submittedName>
        <fullName evidence="7">Uncharacterized protein</fullName>
    </submittedName>
</protein>
<feature type="compositionally biased region" description="Polar residues" evidence="6">
    <location>
        <begin position="42"/>
        <end position="64"/>
    </location>
</feature>
<comment type="subcellular location">
    <subcellularLocation>
        <location evidence="1">Nucleus</location>
    </subcellularLocation>
</comment>
<gene>
    <name evidence="7" type="ORF">M0R45_033872</name>
</gene>
<dbReference type="AlphaFoldDB" id="A0AAW1WKY4"/>
<dbReference type="EMBL" id="JBEDUW010000006">
    <property type="protein sequence ID" value="KAK9925550.1"/>
    <property type="molecule type" value="Genomic_DNA"/>
</dbReference>
<evidence type="ECO:0000256" key="2">
    <source>
        <dbReference type="ARBA" id="ARBA00023015"/>
    </source>
</evidence>
<sequence length="698" mass="76830">MMMNSLGGSSMGSIKSENSCSDFKPTCPNESTTISEPPKKASCTTTTASDLMEESTNSLTPPSLNFPSLKFELDGDVEVESPDHSIWESLFSEQFDTDFMVLSPVANNLPNSPQRGGGAFGYNGHAMQGQTSLSGCSPPRFGSSPLGAFSRDNSKGKGLSPLRRVFNSPVNYIQQEPENLQSLPPASIEDFLDDYQRDGFVAAYNNPNLNPTTTCTSNMSGNSSSQSYRNPMDCNMSNTMQNPSRFSRSVSETSLGTECNSQMTQESRGGGAPYHQMGSNCGAPLSQQLMQERQQEKQQHMQHHHNNLNYNNMMAPSLPPVAPEPEQDSGLQLVHLLLACAEAVAKEDYMLARRYLHHLNQVVSVLGDSMQRVAACFTEALSARLAATLTTNPGASAPKPFSPFPPNSLEILKIYQIVYQACPYIKFAHFTANQAIFEAFESEERVHVIDLDILQGYQWPAFMQALAARSGGAPFLRITGVGSSIEAVKETGRCLTELALSLHVPFEFHAVGEQLEDLKPHMFNRRIGEALAVNTVNLLHRVPGNCLGNLLGMIRDQAPNIVTLVEQEASHNGPYFLGRFLEALHYYSAIFDSLDATFPPDSAQRAKVEQYIFAPEIRNIVACEGAERTERHERLEKWRKVMEGKGFKSVPLSANAVTQSKILLGLYSCDGYRMTEDKGCLLLGWQDRSIIAASAWRC</sequence>
<evidence type="ECO:0000256" key="1">
    <source>
        <dbReference type="ARBA" id="ARBA00004123"/>
    </source>
</evidence>
<feature type="region of interest" description="Disordered" evidence="6">
    <location>
        <begin position="1"/>
        <end position="64"/>
    </location>
</feature>
<evidence type="ECO:0000256" key="4">
    <source>
        <dbReference type="ARBA" id="ARBA00023242"/>
    </source>
</evidence>
<evidence type="ECO:0000313" key="7">
    <source>
        <dbReference type="EMBL" id="KAK9925550.1"/>
    </source>
</evidence>
<dbReference type="PROSITE" id="PS50985">
    <property type="entry name" value="GRAS"/>
    <property type="match status" value="1"/>
</dbReference>
<dbReference type="Proteomes" id="UP001457282">
    <property type="component" value="Unassembled WGS sequence"/>
</dbReference>
<feature type="region of interest" description="Disordered" evidence="6">
    <location>
        <begin position="254"/>
        <end position="282"/>
    </location>
</feature>
<feature type="region of interest" description="SAW" evidence="5">
    <location>
        <begin position="622"/>
        <end position="697"/>
    </location>
</feature>
<accession>A0AAW1WKY4</accession>
<evidence type="ECO:0000313" key="8">
    <source>
        <dbReference type="Proteomes" id="UP001457282"/>
    </source>
</evidence>
<evidence type="ECO:0000256" key="5">
    <source>
        <dbReference type="PROSITE-ProRule" id="PRU01191"/>
    </source>
</evidence>
<evidence type="ECO:0000256" key="3">
    <source>
        <dbReference type="ARBA" id="ARBA00023163"/>
    </source>
</evidence>
<comment type="similarity">
    <text evidence="5">Belongs to the GRAS family.</text>
</comment>
<feature type="short sequence motif" description="VHIID" evidence="5">
    <location>
        <begin position="446"/>
        <end position="450"/>
    </location>
</feature>
<keyword evidence="4" id="KW-0539">Nucleus</keyword>
<keyword evidence="8" id="KW-1185">Reference proteome</keyword>
<reference evidence="7 8" key="1">
    <citation type="journal article" date="2023" name="G3 (Bethesda)">
        <title>A chromosome-length genome assembly and annotation of blackberry (Rubus argutus, cv. 'Hillquist').</title>
        <authorList>
            <person name="Bruna T."/>
            <person name="Aryal R."/>
            <person name="Dudchenko O."/>
            <person name="Sargent D.J."/>
            <person name="Mead D."/>
            <person name="Buti M."/>
            <person name="Cavallini A."/>
            <person name="Hytonen T."/>
            <person name="Andres J."/>
            <person name="Pham M."/>
            <person name="Weisz D."/>
            <person name="Mascagni F."/>
            <person name="Usai G."/>
            <person name="Natali L."/>
            <person name="Bassil N."/>
            <person name="Fernandez G.E."/>
            <person name="Lomsadze A."/>
            <person name="Armour M."/>
            <person name="Olukolu B."/>
            <person name="Poorten T."/>
            <person name="Britton C."/>
            <person name="Davik J."/>
            <person name="Ashrafi H."/>
            <person name="Aiden E.L."/>
            <person name="Borodovsky M."/>
            <person name="Worthington M."/>
        </authorList>
    </citation>
    <scope>NUCLEOTIDE SEQUENCE [LARGE SCALE GENOMIC DNA]</scope>
    <source>
        <strain evidence="7">PI 553951</strain>
    </source>
</reference>
<feature type="region of interest" description="VHIID" evidence="5">
    <location>
        <begin position="415"/>
        <end position="480"/>
    </location>
</feature>
<dbReference type="Pfam" id="PF03514">
    <property type="entry name" value="GRAS"/>
    <property type="match status" value="1"/>
</dbReference>
<comment type="caution">
    <text evidence="7">The sequence shown here is derived from an EMBL/GenBank/DDBJ whole genome shotgun (WGS) entry which is preliminary data.</text>
</comment>
<feature type="short sequence motif" description="LxCxE motif" evidence="5">
    <location>
        <begin position="338"/>
        <end position="342"/>
    </location>
</feature>
<keyword evidence="3" id="KW-0804">Transcription</keyword>